<keyword evidence="2" id="KW-1185">Reference proteome</keyword>
<evidence type="ECO:0000313" key="1">
    <source>
        <dbReference type="EMBL" id="OAE19881.1"/>
    </source>
</evidence>
<sequence>MAEARAAAARPIRLKYRVVIYKQTSCTMPSSLSGGGGVAMAEGPRMPLACNWSLHPARRQLIETLLLPQMKHSGCQWMNRFFERTNSPLDCISSASLPYGTSKVQIIHDWVPMFEILRPTFKPQGPKIFMPLAQQNPGPPSIDLFLHASTEECKSGPTRVDIWIPTRHLMIFFLPYCARILQPDVANTLARLQHPHCTGQLEPLKASSAAAAAAAAAQAPCPDSTSARAMNLSV</sequence>
<comment type="caution">
    <text evidence="1">The sequence shown here is derived from an EMBL/GenBank/DDBJ whole genome shotgun (WGS) entry which is preliminary data.</text>
</comment>
<dbReference type="AlphaFoldDB" id="A0A176VHS8"/>
<gene>
    <name evidence="1" type="ORF">AXG93_1130s1340</name>
</gene>
<evidence type="ECO:0000313" key="2">
    <source>
        <dbReference type="Proteomes" id="UP000077202"/>
    </source>
</evidence>
<proteinExistence type="predicted"/>
<dbReference type="EMBL" id="LVLJ01003744">
    <property type="protein sequence ID" value="OAE19881.1"/>
    <property type="molecule type" value="Genomic_DNA"/>
</dbReference>
<name>A0A176VHS8_MARPO</name>
<organism evidence="1 2">
    <name type="scientific">Marchantia polymorpha subsp. ruderalis</name>
    <dbReference type="NCBI Taxonomy" id="1480154"/>
    <lineage>
        <taxon>Eukaryota</taxon>
        <taxon>Viridiplantae</taxon>
        <taxon>Streptophyta</taxon>
        <taxon>Embryophyta</taxon>
        <taxon>Marchantiophyta</taxon>
        <taxon>Marchantiopsida</taxon>
        <taxon>Marchantiidae</taxon>
        <taxon>Marchantiales</taxon>
        <taxon>Marchantiaceae</taxon>
        <taxon>Marchantia</taxon>
    </lineage>
</organism>
<protein>
    <submittedName>
        <fullName evidence="1">Uncharacterized protein</fullName>
    </submittedName>
</protein>
<dbReference type="Proteomes" id="UP000077202">
    <property type="component" value="Unassembled WGS sequence"/>
</dbReference>
<accession>A0A176VHS8</accession>
<reference evidence="1" key="1">
    <citation type="submission" date="2016-03" db="EMBL/GenBank/DDBJ databases">
        <title>Mechanisms controlling the formation of the plant cell surface in tip-growing cells are functionally conserved among land plants.</title>
        <authorList>
            <person name="Honkanen S."/>
            <person name="Jones V.A."/>
            <person name="Morieri G."/>
            <person name="Champion C."/>
            <person name="Hetherington A.J."/>
            <person name="Kelly S."/>
            <person name="Saint-Marcoux D."/>
            <person name="Proust H."/>
            <person name="Prescott H."/>
            <person name="Dolan L."/>
        </authorList>
    </citation>
    <scope>NUCLEOTIDE SEQUENCE [LARGE SCALE GENOMIC DNA]</scope>
    <source>
        <tissue evidence="1">Whole gametophyte</tissue>
    </source>
</reference>